<dbReference type="Proteomes" id="UP000747542">
    <property type="component" value="Unassembled WGS sequence"/>
</dbReference>
<dbReference type="AlphaFoldDB" id="A0A8J5JN59"/>
<proteinExistence type="predicted"/>
<organism evidence="1 2">
    <name type="scientific">Homarus americanus</name>
    <name type="common">American lobster</name>
    <dbReference type="NCBI Taxonomy" id="6706"/>
    <lineage>
        <taxon>Eukaryota</taxon>
        <taxon>Metazoa</taxon>
        <taxon>Ecdysozoa</taxon>
        <taxon>Arthropoda</taxon>
        <taxon>Crustacea</taxon>
        <taxon>Multicrustacea</taxon>
        <taxon>Malacostraca</taxon>
        <taxon>Eumalacostraca</taxon>
        <taxon>Eucarida</taxon>
        <taxon>Decapoda</taxon>
        <taxon>Pleocyemata</taxon>
        <taxon>Astacidea</taxon>
        <taxon>Nephropoidea</taxon>
        <taxon>Nephropidae</taxon>
        <taxon>Homarus</taxon>
    </lineage>
</organism>
<evidence type="ECO:0000313" key="1">
    <source>
        <dbReference type="EMBL" id="KAG7159363.1"/>
    </source>
</evidence>
<name>A0A8J5JN59_HOMAM</name>
<evidence type="ECO:0000313" key="2">
    <source>
        <dbReference type="Proteomes" id="UP000747542"/>
    </source>
</evidence>
<feature type="non-terminal residue" evidence="1">
    <location>
        <position position="1"/>
    </location>
</feature>
<accession>A0A8J5JN59</accession>
<reference evidence="1" key="1">
    <citation type="journal article" date="2021" name="Sci. Adv.">
        <title>The American lobster genome reveals insights on longevity, neural, and immune adaptations.</title>
        <authorList>
            <person name="Polinski J.M."/>
            <person name="Zimin A.V."/>
            <person name="Clark K.F."/>
            <person name="Kohn A.B."/>
            <person name="Sadowski N."/>
            <person name="Timp W."/>
            <person name="Ptitsyn A."/>
            <person name="Khanna P."/>
            <person name="Romanova D.Y."/>
            <person name="Williams P."/>
            <person name="Greenwood S.J."/>
            <person name="Moroz L.L."/>
            <person name="Walt D.R."/>
            <person name="Bodnar A.G."/>
        </authorList>
    </citation>
    <scope>NUCLEOTIDE SEQUENCE</scope>
    <source>
        <strain evidence="1">GMGI-L3</strain>
    </source>
</reference>
<dbReference type="EMBL" id="JAHLQT010033270">
    <property type="protein sequence ID" value="KAG7159363.1"/>
    <property type="molecule type" value="Genomic_DNA"/>
</dbReference>
<sequence length="102" mass="11154">SSVYGISCPWVKCGPTLTGHLPPPSELNTVTTDPWTRYKPPIKSHSVLWLYKLPLAFITSPTSSERTDCHTIVELSPCSPGIIGSTTPISLLYVHPKFPPPL</sequence>
<protein>
    <submittedName>
        <fullName evidence="1">Uncharacterized protein</fullName>
    </submittedName>
</protein>
<gene>
    <name evidence="1" type="ORF">Hamer_G031991</name>
</gene>
<comment type="caution">
    <text evidence="1">The sequence shown here is derived from an EMBL/GenBank/DDBJ whole genome shotgun (WGS) entry which is preliminary data.</text>
</comment>
<keyword evidence="2" id="KW-1185">Reference proteome</keyword>